<reference evidence="1" key="1">
    <citation type="submission" date="2021-03" db="EMBL/GenBank/DDBJ databases">
        <authorList>
            <consortium name="DOE Joint Genome Institute"/>
            <person name="Ahrendt S."/>
            <person name="Looney B.P."/>
            <person name="Miyauchi S."/>
            <person name="Morin E."/>
            <person name="Drula E."/>
            <person name="Courty P.E."/>
            <person name="Chicoki N."/>
            <person name="Fauchery L."/>
            <person name="Kohler A."/>
            <person name="Kuo A."/>
            <person name="Labutti K."/>
            <person name="Pangilinan J."/>
            <person name="Lipzen A."/>
            <person name="Riley R."/>
            <person name="Andreopoulos W."/>
            <person name="He G."/>
            <person name="Johnson J."/>
            <person name="Barry K.W."/>
            <person name="Grigoriev I.V."/>
            <person name="Nagy L."/>
            <person name="Hibbett D."/>
            <person name="Henrissat B."/>
            <person name="Matheny P.B."/>
            <person name="Labbe J."/>
            <person name="Martin F."/>
        </authorList>
    </citation>
    <scope>NUCLEOTIDE SEQUENCE</scope>
    <source>
        <strain evidence="1">HHB10654</strain>
    </source>
</reference>
<comment type="caution">
    <text evidence="1">The sequence shown here is derived from an EMBL/GenBank/DDBJ whole genome shotgun (WGS) entry which is preliminary data.</text>
</comment>
<dbReference type="Proteomes" id="UP000814140">
    <property type="component" value="Unassembled WGS sequence"/>
</dbReference>
<sequence length="244" mass="26507">MPVGLLNIEPGDAIFGRTLTGRETGEDDILQALVLASGQLVEFGDGRELVGNFRASRDGMLGPSNARGRERPSMNAETGQLEGGTAFERSGNAHPVQNSRAYTIGLSYEKPTQILAPAVGNKSSPRLPLNSGLRMRQNVMKSSMGLAMHGCEWLPQEYRDRMEEQAELVNAPNLGIDRNPCFFTAQVNLSPAVSAADGSKVKSLLGKRQLAHDVIILIGDAFPIGQKLRLKRPKHLPRPSQSRK</sequence>
<reference evidence="1" key="2">
    <citation type="journal article" date="2022" name="New Phytol.">
        <title>Evolutionary transition to the ectomycorrhizal habit in the genomes of a hyperdiverse lineage of mushroom-forming fungi.</title>
        <authorList>
            <person name="Looney B."/>
            <person name="Miyauchi S."/>
            <person name="Morin E."/>
            <person name="Drula E."/>
            <person name="Courty P.E."/>
            <person name="Kohler A."/>
            <person name="Kuo A."/>
            <person name="LaButti K."/>
            <person name="Pangilinan J."/>
            <person name="Lipzen A."/>
            <person name="Riley R."/>
            <person name="Andreopoulos W."/>
            <person name="He G."/>
            <person name="Johnson J."/>
            <person name="Nolan M."/>
            <person name="Tritt A."/>
            <person name="Barry K.W."/>
            <person name="Grigoriev I.V."/>
            <person name="Nagy L.G."/>
            <person name="Hibbett D."/>
            <person name="Henrissat B."/>
            <person name="Matheny P.B."/>
            <person name="Labbe J."/>
            <person name="Martin F.M."/>
        </authorList>
    </citation>
    <scope>NUCLEOTIDE SEQUENCE</scope>
    <source>
        <strain evidence="1">HHB10654</strain>
    </source>
</reference>
<organism evidence="1 2">
    <name type="scientific">Artomyces pyxidatus</name>
    <dbReference type="NCBI Taxonomy" id="48021"/>
    <lineage>
        <taxon>Eukaryota</taxon>
        <taxon>Fungi</taxon>
        <taxon>Dikarya</taxon>
        <taxon>Basidiomycota</taxon>
        <taxon>Agaricomycotina</taxon>
        <taxon>Agaricomycetes</taxon>
        <taxon>Russulales</taxon>
        <taxon>Auriscalpiaceae</taxon>
        <taxon>Artomyces</taxon>
    </lineage>
</organism>
<proteinExistence type="predicted"/>
<protein>
    <submittedName>
        <fullName evidence="1">Uncharacterized protein</fullName>
    </submittedName>
</protein>
<name>A0ACB8SCK6_9AGAM</name>
<evidence type="ECO:0000313" key="2">
    <source>
        <dbReference type="Proteomes" id="UP000814140"/>
    </source>
</evidence>
<accession>A0ACB8SCK6</accession>
<evidence type="ECO:0000313" key="1">
    <source>
        <dbReference type="EMBL" id="KAI0054200.1"/>
    </source>
</evidence>
<gene>
    <name evidence="1" type="ORF">BV25DRAFT_1922948</name>
</gene>
<keyword evidence="2" id="KW-1185">Reference proteome</keyword>
<dbReference type="EMBL" id="MU277658">
    <property type="protein sequence ID" value="KAI0054200.1"/>
    <property type="molecule type" value="Genomic_DNA"/>
</dbReference>